<protein>
    <submittedName>
        <fullName evidence="1">Nonstructural protein 8</fullName>
    </submittedName>
</protein>
<proteinExistence type="predicted"/>
<name>A0A8F0ZVP6_9ALPC</name>
<gene>
    <name evidence="1" type="primary">NS8</name>
</gene>
<organism evidence="1">
    <name type="scientific">Alphacoronavirus sp</name>
    <dbReference type="NCBI Taxonomy" id="1906673"/>
    <lineage>
        <taxon>Viruses</taxon>
        <taxon>Riboviria</taxon>
        <taxon>Orthornavirae</taxon>
        <taxon>Pisuviricota</taxon>
        <taxon>Pisoniviricetes</taxon>
        <taxon>Nidovirales</taxon>
        <taxon>Cornidovirineae</taxon>
        <taxon>Coronaviridae</taxon>
        <taxon>Orthocoronavirinae</taxon>
        <taxon>Alphacoronavirus</taxon>
    </lineage>
</organism>
<accession>A0A8F0ZVP6</accession>
<dbReference type="EMBL" id="MZ081389">
    <property type="protein sequence ID" value="QWN56340.1"/>
    <property type="molecule type" value="Genomic_RNA"/>
</dbReference>
<reference evidence="1" key="1">
    <citation type="journal article" date="2021" name="Cell">
        <title>Identification of novel bat coronaviruses sheds light on the evolutionary origins of SARS-CoV-2 and related viruses.</title>
        <authorList>
            <person name="Zhou H."/>
            <person name="Ji J."/>
            <person name="Chen X."/>
            <person name="Bi Y."/>
            <person name="Li J."/>
            <person name="Wang Q."/>
            <person name="Hu T."/>
            <person name="Song H."/>
            <person name="Zhao R."/>
            <person name="Chen Y."/>
            <person name="Cui M."/>
            <person name="Zhang Y."/>
            <person name="Hughes A.C."/>
            <person name="Holmes E.C."/>
            <person name="Shi W."/>
        </authorList>
    </citation>
    <scope>NUCLEOTIDE SEQUENCE</scope>
    <source>
        <strain evidence="1">Bat/Yunnan/HlYN10/2019</strain>
    </source>
</reference>
<sequence length="142" mass="15107">MACLKPIVTFALVAVVSAAPVTYKGSQTFVRPTGTTNASTLVPQHEKLFTIWGKCLASTFSITRGMIVVSGHWVIGPSVPPNAGVAIPITLDAHGEDHVDLFTNSYSKNWAIITYCFSGDHVTSKIKELAILLGGSETKSVC</sequence>
<evidence type="ECO:0000313" key="1">
    <source>
        <dbReference type="EMBL" id="QWN56340.1"/>
    </source>
</evidence>